<evidence type="ECO:0000313" key="7">
    <source>
        <dbReference type="EMBL" id="MCV3290903.1"/>
    </source>
</evidence>
<comment type="similarity">
    <text evidence="2">Belongs to the histone-like protein H-NS family.</text>
</comment>
<dbReference type="AlphaFoldDB" id="A0AAW5RUF2"/>
<dbReference type="InterPro" id="IPR037150">
    <property type="entry name" value="H-NS_C_dom_sf"/>
</dbReference>
<evidence type="ECO:0000256" key="2">
    <source>
        <dbReference type="ARBA" id="ARBA00010610"/>
    </source>
</evidence>
<dbReference type="GO" id="GO:0005829">
    <property type="term" value="C:cytosol"/>
    <property type="evidence" value="ECO:0007669"/>
    <property type="project" value="TreeGrafter"/>
</dbReference>
<protein>
    <submittedName>
        <fullName evidence="7">H-NS histone family protein</fullName>
    </submittedName>
</protein>
<proteinExistence type="inferred from homology"/>
<reference evidence="7" key="1">
    <citation type="submission" date="2022-01" db="EMBL/GenBank/DDBJ databases">
        <title>Comparison of Fish pathogen Aeromonas spp.</title>
        <authorList>
            <person name="Dubey S."/>
            <person name="Sorum H."/>
            <person name="Munangandu H.M."/>
        </authorList>
    </citation>
    <scope>NUCLEOTIDE SEQUENCE</scope>
    <source>
        <strain evidence="7">SD/21-15</strain>
    </source>
</reference>
<evidence type="ECO:0000256" key="3">
    <source>
        <dbReference type="ARBA" id="ARBA00022490"/>
    </source>
</evidence>
<feature type="compositionally biased region" description="Low complexity" evidence="5">
    <location>
        <begin position="37"/>
        <end position="46"/>
    </location>
</feature>
<dbReference type="GO" id="GO:0009295">
    <property type="term" value="C:nucleoid"/>
    <property type="evidence" value="ECO:0007669"/>
    <property type="project" value="UniProtKB-SubCell"/>
</dbReference>
<keyword evidence="4" id="KW-0238">DNA-binding</keyword>
<evidence type="ECO:0000256" key="4">
    <source>
        <dbReference type="ARBA" id="ARBA00023125"/>
    </source>
</evidence>
<dbReference type="Proteomes" id="UP001208651">
    <property type="component" value="Unassembled WGS sequence"/>
</dbReference>
<feature type="compositionally biased region" description="Basic and acidic residues" evidence="5">
    <location>
        <begin position="47"/>
        <end position="59"/>
    </location>
</feature>
<dbReference type="GO" id="GO:0003680">
    <property type="term" value="F:minor groove of adenine-thymine-rich DNA binding"/>
    <property type="evidence" value="ECO:0007669"/>
    <property type="project" value="TreeGrafter"/>
</dbReference>
<gene>
    <name evidence="7" type="ORF">LZT28_22260</name>
</gene>
<dbReference type="SMART" id="SM00528">
    <property type="entry name" value="HNS"/>
    <property type="match status" value="1"/>
</dbReference>
<comment type="caution">
    <text evidence="7">The sequence shown here is derived from an EMBL/GenBank/DDBJ whole genome shotgun (WGS) entry which is preliminary data.</text>
</comment>
<organism evidence="7 8">
    <name type="scientific">Aeromonas media</name>
    <dbReference type="NCBI Taxonomy" id="651"/>
    <lineage>
        <taxon>Bacteria</taxon>
        <taxon>Pseudomonadati</taxon>
        <taxon>Pseudomonadota</taxon>
        <taxon>Gammaproteobacteria</taxon>
        <taxon>Aeromonadales</taxon>
        <taxon>Aeromonadaceae</taxon>
        <taxon>Aeromonas</taxon>
    </lineage>
</organism>
<feature type="region of interest" description="Disordered" evidence="5">
    <location>
        <begin position="32"/>
        <end position="70"/>
    </location>
</feature>
<dbReference type="GO" id="GO:0001217">
    <property type="term" value="F:DNA-binding transcription repressor activity"/>
    <property type="evidence" value="ECO:0007669"/>
    <property type="project" value="TreeGrafter"/>
</dbReference>
<evidence type="ECO:0000259" key="6">
    <source>
        <dbReference type="SMART" id="SM00528"/>
    </source>
</evidence>
<dbReference type="GO" id="GO:0003681">
    <property type="term" value="F:bent DNA binding"/>
    <property type="evidence" value="ECO:0007669"/>
    <property type="project" value="TreeGrafter"/>
</dbReference>
<sequence>MAKKVKSKLAREIGDIVKSQRRVVVREIESDDAKIASSELSSTSHLSNEDKVVPPEAHLKPSRRITSKKKNEEKIATNIARPYAIYDCNDAWVVAAKRTRTNIHGAFSREGLGEKGLSAGKNAEIDIFIAENKSSDSVYSNKKILTDDFDTFLCIYKILHFISYIREFNFHTPPRIGRRLETYNSLEDLNSDIQSNVQIENVNQRRIFTKVQKRNIKERIRRLLKMNVSAILGHDDFLQHLNVHPAVSLFINTVNANKIDITNKGDFERYFSMDLITAFVNRFNLIFNQPAYKKATSKRLFNVQENVASVMEHANTIMKSGSTHAIRFCLGFNFKFDDEYDVEFEKALELRLKTPSQVNDYRLMTLRAGRNAVFRNGAKNPIMKYIDGYIWKMDYCSVRGYYLHVILFLKENWSKHFNIMESIGEMWREKVKNGDVFSYRGTRSRINLQTATNQQKMLNDIHDLFIQDVLAYADTTLSSGKKIRTFGKGAQKGWVLNSTQQGKTKPTAHEQKLAKFQTLMDKAGIDPAELLAAIDKKAKRAPRPPKYRYVKNGVEHTWTGQGRTPKFLAEQLEQGRQLDEFLV</sequence>
<dbReference type="GO" id="GO:0032993">
    <property type="term" value="C:protein-DNA complex"/>
    <property type="evidence" value="ECO:0007669"/>
    <property type="project" value="TreeGrafter"/>
</dbReference>
<name>A0AAW5RUF2_AERME</name>
<dbReference type="RefSeq" id="WP_231557481.1">
    <property type="nucleotide sequence ID" value="NZ_CAWMGL010000142.1"/>
</dbReference>
<dbReference type="PANTHER" id="PTHR38097">
    <property type="match status" value="1"/>
</dbReference>
<dbReference type="InterPro" id="IPR027444">
    <property type="entry name" value="H-NS_C_dom"/>
</dbReference>
<evidence type="ECO:0000313" key="8">
    <source>
        <dbReference type="Proteomes" id="UP001208651"/>
    </source>
</evidence>
<dbReference type="SUPFAM" id="SSF81273">
    <property type="entry name" value="H-NS histone-like proteins"/>
    <property type="match status" value="1"/>
</dbReference>
<evidence type="ECO:0000256" key="5">
    <source>
        <dbReference type="SAM" id="MobiDB-lite"/>
    </source>
</evidence>
<comment type="subcellular location">
    <subcellularLocation>
        <location evidence="1">Cytoplasm</location>
        <location evidence="1">Nucleoid</location>
    </subcellularLocation>
</comment>
<feature type="domain" description="DNA-binding protein H-NS-like C-terminal" evidence="6">
    <location>
        <begin position="537"/>
        <end position="583"/>
    </location>
</feature>
<dbReference type="Pfam" id="PF00816">
    <property type="entry name" value="Histone_HNS"/>
    <property type="match status" value="1"/>
</dbReference>
<dbReference type="Gene3D" id="4.10.430.10">
    <property type="entry name" value="Histone-like protein H-NS, C-terminal domain"/>
    <property type="match status" value="1"/>
</dbReference>
<dbReference type="EMBL" id="JAJVCY010000096">
    <property type="protein sequence ID" value="MCV3290903.1"/>
    <property type="molecule type" value="Genomic_DNA"/>
</dbReference>
<dbReference type="GO" id="GO:0000976">
    <property type="term" value="F:transcription cis-regulatory region binding"/>
    <property type="evidence" value="ECO:0007669"/>
    <property type="project" value="TreeGrafter"/>
</dbReference>
<accession>A0AAW5RUF2</accession>
<dbReference type="PANTHER" id="PTHR38097:SF2">
    <property type="entry name" value="DNA-BINDING PROTEIN STPA"/>
    <property type="match status" value="1"/>
</dbReference>
<evidence type="ECO:0000256" key="1">
    <source>
        <dbReference type="ARBA" id="ARBA00004453"/>
    </source>
</evidence>
<keyword evidence="3" id="KW-0963">Cytoplasm</keyword>